<name>A0A166DW60_9AGAM</name>
<reference evidence="2 3" key="1">
    <citation type="journal article" date="2016" name="Mol. Biol. Evol.">
        <title>Comparative Genomics of Early-Diverging Mushroom-Forming Fungi Provides Insights into the Origins of Lignocellulose Decay Capabilities.</title>
        <authorList>
            <person name="Nagy L.G."/>
            <person name="Riley R."/>
            <person name="Tritt A."/>
            <person name="Adam C."/>
            <person name="Daum C."/>
            <person name="Floudas D."/>
            <person name="Sun H."/>
            <person name="Yadav J.S."/>
            <person name="Pangilinan J."/>
            <person name="Larsson K.H."/>
            <person name="Matsuura K."/>
            <person name="Barry K."/>
            <person name="Labutti K."/>
            <person name="Kuo R."/>
            <person name="Ohm R.A."/>
            <person name="Bhattacharya S.S."/>
            <person name="Shirouzu T."/>
            <person name="Yoshinaga Y."/>
            <person name="Martin F.M."/>
            <person name="Grigoriev I.V."/>
            <person name="Hibbett D.S."/>
        </authorList>
    </citation>
    <scope>NUCLEOTIDE SEQUENCE [LARGE SCALE GENOMIC DNA]</scope>
    <source>
        <strain evidence="2 3">CBS 109695</strain>
    </source>
</reference>
<organism evidence="2 3">
    <name type="scientific">Athelia psychrophila</name>
    <dbReference type="NCBI Taxonomy" id="1759441"/>
    <lineage>
        <taxon>Eukaryota</taxon>
        <taxon>Fungi</taxon>
        <taxon>Dikarya</taxon>
        <taxon>Basidiomycota</taxon>
        <taxon>Agaricomycotina</taxon>
        <taxon>Agaricomycetes</taxon>
        <taxon>Agaricomycetidae</taxon>
        <taxon>Atheliales</taxon>
        <taxon>Atheliaceae</taxon>
        <taxon>Athelia</taxon>
    </lineage>
</organism>
<keyword evidence="3" id="KW-1185">Reference proteome</keyword>
<sequence length="211" mass="22457">MWRDAPYGMQPGQASPIGPVQRNVARCGVRKQPVPGATGAAQTDQYGKCGVPGAAGATQTDQYSKCSTMWRSCAGRAWRRAWASKLKTAQTDRYSEMRRNMAPVCSPCLAQPEQPKRTSTANAAQCGARVQAVPGDPQEPPARNGRGNPPSFLPRTLLCQTMLRLDLPWPTCRVGVDESVIAATSLGATDVVGCIRVGMCGGSDSLNNHLA</sequence>
<dbReference type="Proteomes" id="UP000076532">
    <property type="component" value="Unassembled WGS sequence"/>
</dbReference>
<dbReference type="AlphaFoldDB" id="A0A166DW60"/>
<gene>
    <name evidence="2" type="ORF">FIBSPDRAFT_896033</name>
</gene>
<feature type="region of interest" description="Disordered" evidence="1">
    <location>
        <begin position="131"/>
        <end position="150"/>
    </location>
</feature>
<dbReference type="EMBL" id="KV417608">
    <property type="protein sequence ID" value="KZP15132.1"/>
    <property type="molecule type" value="Genomic_DNA"/>
</dbReference>
<evidence type="ECO:0000313" key="2">
    <source>
        <dbReference type="EMBL" id="KZP15132.1"/>
    </source>
</evidence>
<evidence type="ECO:0000256" key="1">
    <source>
        <dbReference type="SAM" id="MobiDB-lite"/>
    </source>
</evidence>
<protein>
    <submittedName>
        <fullName evidence="2">Uncharacterized protein</fullName>
    </submittedName>
</protein>
<proteinExistence type="predicted"/>
<accession>A0A166DW60</accession>
<evidence type="ECO:0000313" key="3">
    <source>
        <dbReference type="Proteomes" id="UP000076532"/>
    </source>
</evidence>